<dbReference type="Pfam" id="PF00335">
    <property type="entry name" value="Tetraspanin"/>
    <property type="match status" value="1"/>
</dbReference>
<feature type="transmembrane region" description="Helical" evidence="7">
    <location>
        <begin position="12"/>
        <end position="34"/>
    </location>
</feature>
<comment type="subcellular location">
    <subcellularLocation>
        <location evidence="1">Membrane</location>
        <topology evidence="1">Multi-pass membrane protein</topology>
    </subcellularLocation>
</comment>
<evidence type="ECO:0000313" key="9">
    <source>
        <dbReference type="Proteomes" id="UP000008144"/>
    </source>
</evidence>
<sequence length="236" mass="25451">MCCCSISHFIFYLLNTFIWFTGLSTLGIGIWLLVDSDIQQALTVSGLEDYTAGAIVFVVVGSIIFLVGFIGCCGVHNKKSSLKIMYIIFLGGIFAAEIGIGIWALENNTSLESKINSNMNVTGTLLNKTTDSNYKELEQSFECCGATQGCIDWELESKSFGCECNTTSENCVPVPANCLSNSTRIYLQPCSESIYNVLSQNLLVVGGVGIAFSAIEILAIVMTLFLLCCDNKVGSG</sequence>
<dbReference type="HOGENOM" id="CLU_055524_4_2_1"/>
<evidence type="ECO:0000256" key="7">
    <source>
        <dbReference type="SAM" id="Phobius"/>
    </source>
</evidence>
<dbReference type="InterPro" id="IPR018499">
    <property type="entry name" value="Tetraspanin/Peripherin"/>
</dbReference>
<gene>
    <name evidence="8" type="primary">LOC100179957</name>
</gene>
<feature type="transmembrane region" description="Helical" evidence="7">
    <location>
        <begin position="54"/>
        <end position="72"/>
    </location>
</feature>
<reference evidence="9" key="1">
    <citation type="journal article" date="2002" name="Science">
        <title>The draft genome of Ciona intestinalis: insights into chordate and vertebrate origins.</title>
        <authorList>
            <person name="Dehal P."/>
            <person name="Satou Y."/>
            <person name="Campbell R.K."/>
            <person name="Chapman J."/>
            <person name="Degnan B."/>
            <person name="De Tomaso A."/>
            <person name="Davidson B."/>
            <person name="Di Gregorio A."/>
            <person name="Gelpke M."/>
            <person name="Goodstein D.M."/>
            <person name="Harafuji N."/>
            <person name="Hastings K.E."/>
            <person name="Ho I."/>
            <person name="Hotta K."/>
            <person name="Huang W."/>
            <person name="Kawashima T."/>
            <person name="Lemaire P."/>
            <person name="Martinez D."/>
            <person name="Meinertzhagen I.A."/>
            <person name="Necula S."/>
            <person name="Nonaka M."/>
            <person name="Putnam N."/>
            <person name="Rash S."/>
            <person name="Saiga H."/>
            <person name="Satake M."/>
            <person name="Terry A."/>
            <person name="Yamada L."/>
            <person name="Wang H.G."/>
            <person name="Awazu S."/>
            <person name="Azumi K."/>
            <person name="Boore J."/>
            <person name="Branno M."/>
            <person name="Chin-Bow S."/>
            <person name="DeSantis R."/>
            <person name="Doyle S."/>
            <person name="Francino P."/>
            <person name="Keys D.N."/>
            <person name="Haga S."/>
            <person name="Hayashi H."/>
            <person name="Hino K."/>
            <person name="Imai K.S."/>
            <person name="Inaba K."/>
            <person name="Kano S."/>
            <person name="Kobayashi K."/>
            <person name="Kobayashi M."/>
            <person name="Lee B.I."/>
            <person name="Makabe K.W."/>
            <person name="Manohar C."/>
            <person name="Matassi G."/>
            <person name="Medina M."/>
            <person name="Mochizuki Y."/>
            <person name="Mount S."/>
            <person name="Morishita T."/>
            <person name="Miura S."/>
            <person name="Nakayama A."/>
            <person name="Nishizaka S."/>
            <person name="Nomoto H."/>
            <person name="Ohta F."/>
            <person name="Oishi K."/>
            <person name="Rigoutsos I."/>
            <person name="Sano M."/>
            <person name="Sasaki A."/>
            <person name="Sasakura Y."/>
            <person name="Shoguchi E."/>
            <person name="Shin-i T."/>
            <person name="Spagnuolo A."/>
            <person name="Stainier D."/>
            <person name="Suzuki M.M."/>
            <person name="Tassy O."/>
            <person name="Takatori N."/>
            <person name="Tokuoka M."/>
            <person name="Yagi K."/>
            <person name="Yoshizaki F."/>
            <person name="Wada S."/>
            <person name="Zhang C."/>
            <person name="Hyatt P.D."/>
            <person name="Larimer F."/>
            <person name="Detter C."/>
            <person name="Doggett N."/>
            <person name="Glavina T."/>
            <person name="Hawkins T."/>
            <person name="Richardson P."/>
            <person name="Lucas S."/>
            <person name="Kohara Y."/>
            <person name="Levine M."/>
            <person name="Satoh N."/>
            <person name="Rokhsar D.S."/>
        </authorList>
    </citation>
    <scope>NUCLEOTIDE SEQUENCE [LARGE SCALE GENOMIC DNA]</scope>
</reference>
<evidence type="ECO:0000256" key="5">
    <source>
        <dbReference type="ARBA" id="ARBA00023136"/>
    </source>
</evidence>
<reference evidence="8" key="3">
    <citation type="submission" date="2025-08" db="UniProtKB">
        <authorList>
            <consortium name="Ensembl"/>
        </authorList>
    </citation>
    <scope>IDENTIFICATION</scope>
</reference>
<keyword evidence="9" id="KW-1185">Reference proteome</keyword>
<evidence type="ECO:0000256" key="4">
    <source>
        <dbReference type="ARBA" id="ARBA00022989"/>
    </source>
</evidence>
<proteinExistence type="inferred from homology"/>
<dbReference type="FunCoup" id="F6V0K9">
    <property type="interactions" value="2"/>
</dbReference>
<keyword evidence="6" id="KW-1015">Disulfide bond</keyword>
<protein>
    <submittedName>
        <fullName evidence="8">Tetraspanin-8-like</fullName>
    </submittedName>
</protein>
<evidence type="ECO:0000256" key="1">
    <source>
        <dbReference type="ARBA" id="ARBA00004141"/>
    </source>
</evidence>
<evidence type="ECO:0000313" key="8">
    <source>
        <dbReference type="Ensembl" id="ENSCINP00000012965.3"/>
    </source>
</evidence>
<dbReference type="GeneID" id="100179957"/>
<dbReference type="AlphaFoldDB" id="F6V0K9"/>
<reference evidence="8" key="4">
    <citation type="submission" date="2025-09" db="UniProtKB">
        <authorList>
            <consortium name="Ensembl"/>
        </authorList>
    </citation>
    <scope>IDENTIFICATION</scope>
</reference>
<organism evidence="8 9">
    <name type="scientific">Ciona intestinalis</name>
    <name type="common">Transparent sea squirt</name>
    <name type="synonym">Ascidia intestinalis</name>
    <dbReference type="NCBI Taxonomy" id="7719"/>
    <lineage>
        <taxon>Eukaryota</taxon>
        <taxon>Metazoa</taxon>
        <taxon>Chordata</taxon>
        <taxon>Tunicata</taxon>
        <taxon>Ascidiacea</taxon>
        <taxon>Phlebobranchia</taxon>
        <taxon>Cionidae</taxon>
        <taxon>Ciona</taxon>
    </lineage>
</organism>
<evidence type="ECO:0000256" key="3">
    <source>
        <dbReference type="ARBA" id="ARBA00022692"/>
    </source>
</evidence>
<dbReference type="PANTHER" id="PTHR19282">
    <property type="entry name" value="TETRASPANIN"/>
    <property type="match status" value="1"/>
</dbReference>
<dbReference type="Ensembl" id="ENSCINT00000012965.3">
    <property type="protein sequence ID" value="ENSCINP00000012965.3"/>
    <property type="gene ID" value="ENSCING00000006285.3"/>
</dbReference>
<dbReference type="GeneTree" id="ENSGT00940000165843"/>
<accession>F6V0K9</accession>
<evidence type="ECO:0000256" key="2">
    <source>
        <dbReference type="ARBA" id="ARBA00006840"/>
    </source>
</evidence>
<dbReference type="EMBL" id="EAAA01000454">
    <property type="status" value="NOT_ANNOTATED_CDS"/>
    <property type="molecule type" value="Genomic_DNA"/>
</dbReference>
<dbReference type="STRING" id="7719.ENSCINP00000012965"/>
<keyword evidence="5 7" id="KW-0472">Membrane</keyword>
<reference evidence="8" key="2">
    <citation type="journal article" date="2008" name="Genome Biol.">
        <title>Improved genome assembly and evidence-based global gene model set for the chordate Ciona intestinalis: new insight into intron and operon populations.</title>
        <authorList>
            <person name="Satou Y."/>
            <person name="Mineta K."/>
            <person name="Ogasawara M."/>
            <person name="Sasakura Y."/>
            <person name="Shoguchi E."/>
            <person name="Ueno K."/>
            <person name="Yamada L."/>
            <person name="Matsumoto J."/>
            <person name="Wasserscheid J."/>
            <person name="Dewar K."/>
            <person name="Wiley G.B."/>
            <person name="Macmil S.L."/>
            <person name="Roe B.A."/>
            <person name="Zeller R.W."/>
            <person name="Hastings K.E."/>
            <person name="Lemaire P."/>
            <person name="Lindquist E."/>
            <person name="Endo T."/>
            <person name="Hotta K."/>
            <person name="Inaba K."/>
        </authorList>
    </citation>
    <scope>NUCLEOTIDE SEQUENCE [LARGE SCALE GENOMIC DNA]</scope>
    <source>
        <strain evidence="8">wild type</strain>
    </source>
</reference>
<dbReference type="OMA" id="CIDWELE"/>
<dbReference type="Proteomes" id="UP000008144">
    <property type="component" value="Chromosome 10"/>
</dbReference>
<dbReference type="PRINTS" id="PR00259">
    <property type="entry name" value="TMFOUR"/>
</dbReference>
<name>F6V0K9_CIOIN</name>
<dbReference type="InterPro" id="IPR000301">
    <property type="entry name" value="Tetraspanin_animals"/>
</dbReference>
<keyword evidence="4 7" id="KW-1133">Transmembrane helix</keyword>
<feature type="transmembrane region" description="Helical" evidence="7">
    <location>
        <begin position="202"/>
        <end position="227"/>
    </location>
</feature>
<dbReference type="InParanoid" id="F6V0K9"/>
<feature type="transmembrane region" description="Helical" evidence="7">
    <location>
        <begin position="84"/>
        <end position="105"/>
    </location>
</feature>
<accession>A0A1W2W9K2</accession>
<keyword evidence="3 7" id="KW-0812">Transmembrane</keyword>
<dbReference type="PIRSF" id="PIRSF002419">
    <property type="entry name" value="Tetraspanin"/>
    <property type="match status" value="1"/>
</dbReference>
<dbReference type="OrthoDB" id="5982705at2759"/>
<evidence type="ECO:0000256" key="6">
    <source>
        <dbReference type="PIRSR" id="PIRSR002419-1"/>
    </source>
</evidence>
<dbReference type="PANTHER" id="PTHR19282:SF551">
    <property type="entry name" value="RE08073P-RELATED"/>
    <property type="match status" value="1"/>
</dbReference>
<dbReference type="RefSeq" id="XP_002122534.1">
    <property type="nucleotide sequence ID" value="XM_002122498.3"/>
</dbReference>
<dbReference type="GO" id="GO:0005886">
    <property type="term" value="C:plasma membrane"/>
    <property type="evidence" value="ECO:0000318"/>
    <property type="project" value="GO_Central"/>
</dbReference>
<comment type="similarity">
    <text evidence="2">Belongs to the tetraspanin (TM4SF) family.</text>
</comment>
<dbReference type="KEGG" id="cin:100179957"/>
<feature type="disulfide bond" evidence="6">
    <location>
        <begin position="144"/>
        <end position="162"/>
    </location>
</feature>